<keyword evidence="6" id="KW-0630">Potassium</keyword>
<evidence type="ECO:0000256" key="10">
    <source>
        <dbReference type="ARBA" id="ARBA00023303"/>
    </source>
</evidence>
<keyword evidence="3" id="KW-0633">Potassium transport</keyword>
<dbReference type="InterPro" id="IPR005821">
    <property type="entry name" value="Ion_trans_dom"/>
</dbReference>
<evidence type="ECO:0000256" key="7">
    <source>
        <dbReference type="ARBA" id="ARBA00022989"/>
    </source>
</evidence>
<keyword evidence="7 11" id="KW-1133">Transmembrane helix</keyword>
<dbReference type="RefSeq" id="WP_221422201.1">
    <property type="nucleotide sequence ID" value="NZ_CP081297.1"/>
</dbReference>
<feature type="transmembrane region" description="Helical" evidence="11">
    <location>
        <begin position="156"/>
        <end position="177"/>
    </location>
</feature>
<sequence>MSARQFLYHQLHIGAKPDGRLTPLNILLVWVIIAAVVTGIMSTEVEFDRQWHDEILMAELGFGVVFLAEYAARIFAAPEHPGPGSAAAKRLRFIVSPLGLIDLAVVLITFAPFFVSHAAALRIVRLLRVISIMKFGRFTVATREMAMAIRERSYDLLVCLALAFVLLLTGATLLYFIEGELQPEAFGSIPRALWWAVITFTTVGYGDVYPVTSLGRLIGSAVAIIGVLLVALPTGIVAAAFSDAMQHRREEIEKALKKAKERGELPGDETGDIT</sequence>
<evidence type="ECO:0000256" key="2">
    <source>
        <dbReference type="ARBA" id="ARBA00022448"/>
    </source>
</evidence>
<keyword evidence="9 11" id="KW-0472">Membrane</keyword>
<keyword evidence="8" id="KW-0406">Ion transport</keyword>
<protein>
    <submittedName>
        <fullName evidence="13">Ion transporter</fullName>
    </submittedName>
</protein>
<evidence type="ECO:0000256" key="1">
    <source>
        <dbReference type="ARBA" id="ARBA00004141"/>
    </source>
</evidence>
<evidence type="ECO:0000256" key="4">
    <source>
        <dbReference type="ARBA" id="ARBA00022692"/>
    </source>
</evidence>
<evidence type="ECO:0000313" key="13">
    <source>
        <dbReference type="EMBL" id="QZD86657.1"/>
    </source>
</evidence>
<evidence type="ECO:0000256" key="9">
    <source>
        <dbReference type="ARBA" id="ARBA00023136"/>
    </source>
</evidence>
<evidence type="ECO:0000259" key="12">
    <source>
        <dbReference type="Pfam" id="PF00520"/>
    </source>
</evidence>
<dbReference type="EMBL" id="CP081297">
    <property type="protein sequence ID" value="QZD86657.1"/>
    <property type="molecule type" value="Genomic_DNA"/>
</dbReference>
<keyword evidence="5" id="KW-0631">Potassium channel</keyword>
<dbReference type="Gene3D" id="1.10.287.70">
    <property type="match status" value="1"/>
</dbReference>
<dbReference type="SUPFAM" id="SSF81324">
    <property type="entry name" value="Voltage-gated potassium channels"/>
    <property type="match status" value="1"/>
</dbReference>
<accession>A0ABX8ZCF7</accession>
<evidence type="ECO:0000313" key="14">
    <source>
        <dbReference type="Proteomes" id="UP000824280"/>
    </source>
</evidence>
<dbReference type="PANTHER" id="PTHR11537">
    <property type="entry name" value="VOLTAGE-GATED POTASSIUM CHANNEL"/>
    <property type="match status" value="1"/>
</dbReference>
<evidence type="ECO:0000256" key="6">
    <source>
        <dbReference type="ARBA" id="ARBA00022958"/>
    </source>
</evidence>
<feature type="transmembrane region" description="Helical" evidence="11">
    <location>
        <begin position="217"/>
        <end position="241"/>
    </location>
</feature>
<evidence type="ECO:0000256" key="11">
    <source>
        <dbReference type="SAM" id="Phobius"/>
    </source>
</evidence>
<feature type="domain" description="Ion transport" evidence="12">
    <location>
        <begin position="27"/>
        <end position="247"/>
    </location>
</feature>
<dbReference type="Pfam" id="PF00520">
    <property type="entry name" value="Ion_trans"/>
    <property type="match status" value="1"/>
</dbReference>
<reference evidence="13 14" key="1">
    <citation type="submission" date="2021-08" db="EMBL/GenBank/DDBJ databases">
        <title>Comparative Genomics Analysis of the Genus Qipengyuania Reveals Extensive Genetic Diversity and Metabolic Versatility, Including the Description of Fifteen Novel Species.</title>
        <authorList>
            <person name="Liu Y."/>
        </authorList>
    </citation>
    <scope>NUCLEOTIDE SEQUENCE [LARGE SCALE GENOMIC DNA]</scope>
    <source>
        <strain evidence="13 14">1XM2-8</strain>
    </source>
</reference>
<evidence type="ECO:0000256" key="5">
    <source>
        <dbReference type="ARBA" id="ARBA00022826"/>
    </source>
</evidence>
<dbReference type="PANTHER" id="PTHR11537:SF254">
    <property type="entry name" value="POTASSIUM VOLTAGE-GATED CHANNEL PROTEIN SHAB"/>
    <property type="match status" value="1"/>
</dbReference>
<comment type="subcellular location">
    <subcellularLocation>
        <location evidence="1">Membrane</location>
        <topology evidence="1">Multi-pass membrane protein</topology>
    </subcellularLocation>
</comment>
<proteinExistence type="predicted"/>
<keyword evidence="10" id="KW-0407">Ion channel</keyword>
<name>A0ABX8ZCF7_9SPHN</name>
<keyword evidence="4 11" id="KW-0812">Transmembrane</keyword>
<dbReference type="InterPro" id="IPR028325">
    <property type="entry name" value="VG_K_chnl"/>
</dbReference>
<gene>
    <name evidence="13" type="ORF">K3166_10615</name>
</gene>
<keyword evidence="2" id="KW-0813">Transport</keyword>
<feature type="transmembrane region" description="Helical" evidence="11">
    <location>
        <begin position="21"/>
        <end position="43"/>
    </location>
</feature>
<evidence type="ECO:0000256" key="8">
    <source>
        <dbReference type="ARBA" id="ARBA00023065"/>
    </source>
</evidence>
<evidence type="ECO:0000256" key="3">
    <source>
        <dbReference type="ARBA" id="ARBA00022538"/>
    </source>
</evidence>
<dbReference type="Proteomes" id="UP000824280">
    <property type="component" value="Chromosome"/>
</dbReference>
<feature type="transmembrane region" description="Helical" evidence="11">
    <location>
        <begin position="93"/>
        <end position="113"/>
    </location>
</feature>
<dbReference type="PRINTS" id="PR00169">
    <property type="entry name" value="KCHANNEL"/>
</dbReference>
<keyword evidence="14" id="KW-1185">Reference proteome</keyword>
<organism evidence="13 14">
    <name type="scientific">Qipengyuania psychrotolerans</name>
    <dbReference type="NCBI Taxonomy" id="2867238"/>
    <lineage>
        <taxon>Bacteria</taxon>
        <taxon>Pseudomonadati</taxon>
        <taxon>Pseudomonadota</taxon>
        <taxon>Alphaproteobacteria</taxon>
        <taxon>Sphingomonadales</taxon>
        <taxon>Erythrobacteraceae</taxon>
        <taxon>Qipengyuania</taxon>
    </lineage>
</organism>